<gene>
    <name evidence="2" type="ORF">ACFSJD_10860</name>
</gene>
<organism evidence="2 3">
    <name type="scientific">Pseudonocardia yunnanensis</name>
    <dbReference type="NCBI Taxonomy" id="58107"/>
    <lineage>
        <taxon>Bacteria</taxon>
        <taxon>Bacillati</taxon>
        <taxon>Actinomycetota</taxon>
        <taxon>Actinomycetes</taxon>
        <taxon>Pseudonocardiales</taxon>
        <taxon>Pseudonocardiaceae</taxon>
        <taxon>Pseudonocardia</taxon>
    </lineage>
</organism>
<dbReference type="RefSeq" id="WP_344720019.1">
    <property type="nucleotide sequence ID" value="NZ_BAAAUS010000006.1"/>
</dbReference>
<sequence>MTTAINDPYQTFGKGYGLQRRTDPQIQTLIDNALGDATTVVNVGAGTGSYEPVGRRVLAVEPSVTMLAQRPPGAAPAVRATAEAIPLADNAVDVGLAILTVHHWPDAEKGLDELVRVSRRQVVLTWDPAMMSRSFWLISEYLPEIGRREATAAAIGVVTAGLSRHHAEVEVRPVPVPADCADRFLAAHWRRPHAYLDPAVRAASSGIAALPPEVVDAAMQHLTDDLAGGRWQRRHHDLLERDALDVGYRLVIT</sequence>
<dbReference type="Proteomes" id="UP001597114">
    <property type="component" value="Unassembled WGS sequence"/>
</dbReference>
<evidence type="ECO:0000259" key="1">
    <source>
        <dbReference type="Pfam" id="PF08241"/>
    </source>
</evidence>
<reference evidence="3" key="1">
    <citation type="journal article" date="2019" name="Int. J. Syst. Evol. Microbiol.">
        <title>The Global Catalogue of Microorganisms (GCM) 10K type strain sequencing project: providing services to taxonomists for standard genome sequencing and annotation.</title>
        <authorList>
            <consortium name="The Broad Institute Genomics Platform"/>
            <consortium name="The Broad Institute Genome Sequencing Center for Infectious Disease"/>
            <person name="Wu L."/>
            <person name="Ma J."/>
        </authorList>
    </citation>
    <scope>NUCLEOTIDE SEQUENCE [LARGE SCALE GENOMIC DNA]</scope>
    <source>
        <strain evidence="3">CCM 7043</strain>
    </source>
</reference>
<evidence type="ECO:0000313" key="3">
    <source>
        <dbReference type="Proteomes" id="UP001597114"/>
    </source>
</evidence>
<dbReference type="EMBL" id="JBHUCO010000012">
    <property type="protein sequence ID" value="MFD1517992.1"/>
    <property type="molecule type" value="Genomic_DNA"/>
</dbReference>
<accession>A0ABW4ESH4</accession>
<dbReference type="Pfam" id="PF08241">
    <property type="entry name" value="Methyltransf_11"/>
    <property type="match status" value="1"/>
</dbReference>
<dbReference type="GO" id="GO:0008168">
    <property type="term" value="F:methyltransferase activity"/>
    <property type="evidence" value="ECO:0007669"/>
    <property type="project" value="UniProtKB-KW"/>
</dbReference>
<dbReference type="InterPro" id="IPR029063">
    <property type="entry name" value="SAM-dependent_MTases_sf"/>
</dbReference>
<evidence type="ECO:0000313" key="2">
    <source>
        <dbReference type="EMBL" id="MFD1517992.1"/>
    </source>
</evidence>
<name>A0ABW4ESH4_9PSEU</name>
<keyword evidence="2" id="KW-0808">Transferase</keyword>
<comment type="caution">
    <text evidence="2">The sequence shown here is derived from an EMBL/GenBank/DDBJ whole genome shotgun (WGS) entry which is preliminary data.</text>
</comment>
<dbReference type="Gene3D" id="3.40.50.150">
    <property type="entry name" value="Vaccinia Virus protein VP39"/>
    <property type="match status" value="1"/>
</dbReference>
<proteinExistence type="predicted"/>
<dbReference type="SUPFAM" id="SSF53335">
    <property type="entry name" value="S-adenosyl-L-methionine-dependent methyltransferases"/>
    <property type="match status" value="1"/>
</dbReference>
<protein>
    <submittedName>
        <fullName evidence="2">Class I SAM-dependent methyltransferase</fullName>
    </submittedName>
</protein>
<feature type="domain" description="Methyltransferase type 11" evidence="1">
    <location>
        <begin position="43"/>
        <end position="120"/>
    </location>
</feature>
<keyword evidence="3" id="KW-1185">Reference proteome</keyword>
<dbReference type="InterPro" id="IPR013216">
    <property type="entry name" value="Methyltransf_11"/>
</dbReference>
<dbReference type="GO" id="GO:0032259">
    <property type="term" value="P:methylation"/>
    <property type="evidence" value="ECO:0007669"/>
    <property type="project" value="UniProtKB-KW"/>
</dbReference>
<keyword evidence="2" id="KW-0489">Methyltransferase</keyword>